<reference evidence="3 4" key="1">
    <citation type="journal article" date="2018" name="Front. Microbiol.">
        <title>Genome-Wide Analysis of Corynespora cassiicola Leaf Fall Disease Putative Effectors.</title>
        <authorList>
            <person name="Lopez D."/>
            <person name="Ribeiro S."/>
            <person name="Label P."/>
            <person name="Fumanal B."/>
            <person name="Venisse J.S."/>
            <person name="Kohler A."/>
            <person name="de Oliveira R.R."/>
            <person name="Labutti K."/>
            <person name="Lipzen A."/>
            <person name="Lail K."/>
            <person name="Bauer D."/>
            <person name="Ohm R.A."/>
            <person name="Barry K.W."/>
            <person name="Spatafora J."/>
            <person name="Grigoriev I.V."/>
            <person name="Martin F.M."/>
            <person name="Pujade-Renaud V."/>
        </authorList>
    </citation>
    <scope>NUCLEOTIDE SEQUENCE [LARGE SCALE GENOMIC DNA]</scope>
    <source>
        <strain evidence="3 4">Philippines</strain>
    </source>
</reference>
<feature type="compositionally biased region" description="Acidic residues" evidence="1">
    <location>
        <begin position="432"/>
        <end position="443"/>
    </location>
</feature>
<organism evidence="3 4">
    <name type="scientific">Corynespora cassiicola Philippines</name>
    <dbReference type="NCBI Taxonomy" id="1448308"/>
    <lineage>
        <taxon>Eukaryota</taxon>
        <taxon>Fungi</taxon>
        <taxon>Dikarya</taxon>
        <taxon>Ascomycota</taxon>
        <taxon>Pezizomycotina</taxon>
        <taxon>Dothideomycetes</taxon>
        <taxon>Pleosporomycetidae</taxon>
        <taxon>Pleosporales</taxon>
        <taxon>Corynesporascaceae</taxon>
        <taxon>Corynespora</taxon>
    </lineage>
</organism>
<feature type="compositionally biased region" description="Polar residues" evidence="1">
    <location>
        <begin position="492"/>
        <end position="501"/>
    </location>
</feature>
<feature type="region of interest" description="Disordered" evidence="1">
    <location>
        <begin position="1"/>
        <end position="57"/>
    </location>
</feature>
<evidence type="ECO:0000256" key="1">
    <source>
        <dbReference type="SAM" id="MobiDB-lite"/>
    </source>
</evidence>
<feature type="compositionally biased region" description="Polar residues" evidence="1">
    <location>
        <begin position="510"/>
        <end position="521"/>
    </location>
</feature>
<dbReference type="EMBL" id="KZ678152">
    <property type="protein sequence ID" value="PSN59866.1"/>
    <property type="molecule type" value="Genomic_DNA"/>
</dbReference>
<feature type="region of interest" description="Disordered" evidence="1">
    <location>
        <begin position="72"/>
        <end position="443"/>
    </location>
</feature>
<evidence type="ECO:0000313" key="4">
    <source>
        <dbReference type="Proteomes" id="UP000240883"/>
    </source>
</evidence>
<feature type="compositionally biased region" description="Low complexity" evidence="1">
    <location>
        <begin position="297"/>
        <end position="306"/>
    </location>
</feature>
<evidence type="ECO:0000259" key="2">
    <source>
        <dbReference type="Pfam" id="PF07814"/>
    </source>
</evidence>
<feature type="domain" description="Wings apart-like protein C-terminal" evidence="2">
    <location>
        <begin position="651"/>
        <end position="959"/>
    </location>
</feature>
<dbReference type="OrthoDB" id="78088at2759"/>
<gene>
    <name evidence="3" type="ORF">BS50DRAFT_220746</name>
</gene>
<sequence>MAMSMSSTFTSADRRKRIATYGKPSRPASKYAFDDDATSPERPRKQTSVAAGTGLKKPSSFAATATALGSARANLQKQPATRDIFDVPSDDELAPPPSPAPASASTSTSTSASLPKKKPFPKPKAAIDVFDVPSSGDDAPKHARKSSKPLQPLRKPEASRPPPPVQQKKAQRPDPADEASSEDPIAPARRRGRTPQAVHKPDSGEQKQTQASTRPVAKPKASSRATTPGPPSAAPATAKKIKSLSSLPAKKHAVKPAEKPTSDLDIFDFPPSDDESKVKHARKPKPAQLPRPKLHAKPSTSTTEPPDSSDDSDGSSSSKKRKRQGSVSSVATSNVVPVERRRERSVPQRSRKYQKKDGLLSPRQEVGVQTQSIAAVETVPDDPPINKPKRTRMRTTANPPRPPLSKGSSSPAKLHGMLAVRSAPKPSPVAEATEEPLLEDETMYDIPDVVTPLARPTKAFAPGSVTPRQQSLFNNLLGDSSDSATPGMPSISRLQLTNRKPQSMIAGLARSSSDIPQSAFSRKTRLIDTLKQAAESSEEDDSESDEETEEDITEIPNTSAPGRVTTYGKNSAEAANEMEVDSQGAADSQASQMTTHATTTAKITYAKQRSYLEDANMEESLLLSMDLDDMLGLPPKKQVSISEDEEASQAQGIHELRRQGQLQKFQFEAQNAVDDITGTSGMQASGRRSALLEFCTTLADEKVVEQLFDSALGERFLASLCSLKDVTFDFAAAVAVGFILKTEPEYTVLDQVYQSGIIATLTRLLDSSADIGLIARQRKSNLSRIAQESVAEFRTLVQGSTLWSPKAPEKVSPQLVALKSLELLVLGLRKAGSTETLLSEAAVSKLVEVASGPCERTKAGKASAQDATTAQLVFSVLEAASASVVSKERQQAPWADGVLKRLADLMPAFFQQPASGAAASSPSPIKLTIRLCMNVTNNRPRACEAFAGPAFISPLVGLILGLGAMINLAEFSDTARASVVHGGDELVEGLTRIFLEGSERAAKADSMEESQTGVTVGYLAVLMGNLCLNDAVRAKVCERLPGRHIDMLAEQIREFVRYNERVDRESSQFEGSEEGRETWRNFTRRIMLVFSEACKERVKGLGPLRLIFREGG</sequence>
<feature type="compositionally biased region" description="Low complexity" evidence="1">
    <location>
        <begin position="1"/>
        <end position="11"/>
    </location>
</feature>
<feature type="compositionally biased region" description="Polar residues" evidence="1">
    <location>
        <begin position="474"/>
        <end position="484"/>
    </location>
</feature>
<accession>A0A2T2N3N8</accession>
<name>A0A2T2N3N8_CORCC</name>
<protein>
    <recommendedName>
        <fullName evidence="2">Wings apart-like protein C-terminal domain-containing protein</fullName>
    </recommendedName>
</protein>
<feature type="compositionally biased region" description="Low complexity" evidence="1">
    <location>
        <begin position="101"/>
        <end position="114"/>
    </location>
</feature>
<dbReference type="Gene3D" id="1.25.10.10">
    <property type="entry name" value="Leucine-rich Repeat Variant"/>
    <property type="match status" value="1"/>
</dbReference>
<dbReference type="AlphaFoldDB" id="A0A2T2N3N8"/>
<feature type="compositionally biased region" description="Acidic residues" evidence="1">
    <location>
        <begin position="536"/>
        <end position="553"/>
    </location>
</feature>
<feature type="region of interest" description="Disordered" evidence="1">
    <location>
        <begin position="474"/>
        <end position="596"/>
    </location>
</feature>
<dbReference type="Pfam" id="PF07814">
    <property type="entry name" value="WAPL"/>
    <property type="match status" value="1"/>
</dbReference>
<keyword evidence="4" id="KW-1185">Reference proteome</keyword>
<dbReference type="STRING" id="1448308.A0A2T2N3N8"/>
<dbReference type="InterPro" id="IPR022771">
    <property type="entry name" value="WAPL_C"/>
</dbReference>
<dbReference type="InterPro" id="IPR011989">
    <property type="entry name" value="ARM-like"/>
</dbReference>
<dbReference type="Proteomes" id="UP000240883">
    <property type="component" value="Unassembled WGS sequence"/>
</dbReference>
<evidence type="ECO:0000313" key="3">
    <source>
        <dbReference type="EMBL" id="PSN59866.1"/>
    </source>
</evidence>
<proteinExistence type="predicted"/>